<name>K2S8P0_MACPH</name>
<reference evidence="1 2" key="1">
    <citation type="journal article" date="2012" name="BMC Genomics">
        <title>Tools to kill: Genome of one of the most destructive plant pathogenic fungi Macrophomina phaseolina.</title>
        <authorList>
            <person name="Islam M.S."/>
            <person name="Haque M.S."/>
            <person name="Islam M.M."/>
            <person name="Emdad E.M."/>
            <person name="Halim A."/>
            <person name="Hossen Q.M.M."/>
            <person name="Hossain M.Z."/>
            <person name="Ahmed B."/>
            <person name="Rahim S."/>
            <person name="Rahman M.S."/>
            <person name="Alam M.M."/>
            <person name="Hou S."/>
            <person name="Wan X."/>
            <person name="Saito J.A."/>
            <person name="Alam M."/>
        </authorList>
    </citation>
    <scope>NUCLEOTIDE SEQUENCE [LARGE SCALE GENOMIC DNA]</scope>
    <source>
        <strain evidence="1 2">MS6</strain>
    </source>
</reference>
<sequence>MLKIDIRALSEDHVALRIVAFCKHENYGSACEQGRTSDSNSKTQVDLAFFSDSQPADIRRWAYTSLHNKYDVGLLHIPVGFISIQVLRVNTFISRHWRRTARSQVLHLNHRHRRSWPGTAHFQILQDSVYC</sequence>
<dbReference type="Proteomes" id="UP000007129">
    <property type="component" value="Unassembled WGS sequence"/>
</dbReference>
<accession>K2S8P0</accession>
<evidence type="ECO:0000313" key="2">
    <source>
        <dbReference type="Proteomes" id="UP000007129"/>
    </source>
</evidence>
<gene>
    <name evidence="1" type="ORF">MPH_04000</name>
</gene>
<comment type="caution">
    <text evidence="1">The sequence shown here is derived from an EMBL/GenBank/DDBJ whole genome shotgun (WGS) entry which is preliminary data.</text>
</comment>
<dbReference type="InParanoid" id="K2S8P0"/>
<evidence type="ECO:0000313" key="1">
    <source>
        <dbReference type="EMBL" id="EKG18774.1"/>
    </source>
</evidence>
<organism evidence="1 2">
    <name type="scientific">Macrophomina phaseolina (strain MS6)</name>
    <name type="common">Charcoal rot fungus</name>
    <dbReference type="NCBI Taxonomy" id="1126212"/>
    <lineage>
        <taxon>Eukaryota</taxon>
        <taxon>Fungi</taxon>
        <taxon>Dikarya</taxon>
        <taxon>Ascomycota</taxon>
        <taxon>Pezizomycotina</taxon>
        <taxon>Dothideomycetes</taxon>
        <taxon>Dothideomycetes incertae sedis</taxon>
        <taxon>Botryosphaeriales</taxon>
        <taxon>Botryosphaeriaceae</taxon>
        <taxon>Macrophomina</taxon>
    </lineage>
</organism>
<dbReference type="AlphaFoldDB" id="K2S8P0"/>
<proteinExistence type="predicted"/>
<dbReference type="VEuPathDB" id="FungiDB:MPH_04000"/>
<dbReference type="EMBL" id="AHHD01000177">
    <property type="protein sequence ID" value="EKG18774.1"/>
    <property type="molecule type" value="Genomic_DNA"/>
</dbReference>
<dbReference type="HOGENOM" id="CLU_1928015_0_0_1"/>
<protein>
    <submittedName>
        <fullName evidence="1">Uncharacterized protein</fullName>
    </submittedName>
</protein>